<sequence length="49" mass="5767">MSNAPPNCWRKPRHTAHTKHCRSGRLLPGCRMNAAQRQPAIFRRGAWRW</sequence>
<organism evidence="1">
    <name type="scientific">Myoviridae sp. ctD8022</name>
    <dbReference type="NCBI Taxonomy" id="2825056"/>
    <lineage>
        <taxon>Viruses</taxon>
        <taxon>Duplodnaviria</taxon>
        <taxon>Heunggongvirae</taxon>
        <taxon>Uroviricota</taxon>
        <taxon>Caudoviricetes</taxon>
    </lineage>
</organism>
<proteinExistence type="predicted"/>
<accession>A0A8S5P6N3</accession>
<evidence type="ECO:0000313" key="1">
    <source>
        <dbReference type="EMBL" id="DAE01844.1"/>
    </source>
</evidence>
<reference evidence="1" key="1">
    <citation type="journal article" date="2021" name="Proc. Natl. Acad. Sci. U.S.A.">
        <title>A Catalog of Tens of Thousands of Viruses from Human Metagenomes Reveals Hidden Associations with Chronic Diseases.</title>
        <authorList>
            <person name="Tisza M.J."/>
            <person name="Buck C.B."/>
        </authorList>
    </citation>
    <scope>NUCLEOTIDE SEQUENCE</scope>
    <source>
        <strain evidence="1">CtD8022</strain>
    </source>
</reference>
<name>A0A8S5P6N3_9CAUD</name>
<dbReference type="EMBL" id="BK015334">
    <property type="protein sequence ID" value="DAE01844.1"/>
    <property type="molecule type" value="Genomic_DNA"/>
</dbReference>
<protein>
    <submittedName>
        <fullName evidence="1">Uncharacterized protein</fullName>
    </submittedName>
</protein>